<reference evidence="1" key="2">
    <citation type="journal article" date="2020" name="Nat. Commun.">
        <title>Large-scale genome sequencing of mycorrhizal fungi provides insights into the early evolution of symbiotic traits.</title>
        <authorList>
            <person name="Miyauchi S."/>
            <person name="Kiss E."/>
            <person name="Kuo A."/>
            <person name="Drula E."/>
            <person name="Kohler A."/>
            <person name="Sanchez-Garcia M."/>
            <person name="Morin E."/>
            <person name="Andreopoulos B."/>
            <person name="Barry K.W."/>
            <person name="Bonito G."/>
            <person name="Buee M."/>
            <person name="Carver A."/>
            <person name="Chen C."/>
            <person name="Cichocki N."/>
            <person name="Clum A."/>
            <person name="Culley D."/>
            <person name="Crous P.W."/>
            <person name="Fauchery L."/>
            <person name="Girlanda M."/>
            <person name="Hayes R.D."/>
            <person name="Keri Z."/>
            <person name="LaButti K."/>
            <person name="Lipzen A."/>
            <person name="Lombard V."/>
            <person name="Magnuson J."/>
            <person name="Maillard F."/>
            <person name="Murat C."/>
            <person name="Nolan M."/>
            <person name="Ohm R.A."/>
            <person name="Pangilinan J."/>
            <person name="Pereira M.F."/>
            <person name="Perotto S."/>
            <person name="Peter M."/>
            <person name="Pfister S."/>
            <person name="Riley R."/>
            <person name="Sitrit Y."/>
            <person name="Stielow J.B."/>
            <person name="Szollosi G."/>
            <person name="Zifcakova L."/>
            <person name="Stursova M."/>
            <person name="Spatafora J.W."/>
            <person name="Tedersoo L."/>
            <person name="Vaario L.M."/>
            <person name="Yamada A."/>
            <person name="Yan M."/>
            <person name="Wang P."/>
            <person name="Xu J."/>
            <person name="Bruns T."/>
            <person name="Baldrian P."/>
            <person name="Vilgalys R."/>
            <person name="Dunand C."/>
            <person name="Henrissat B."/>
            <person name="Grigoriev I.V."/>
            <person name="Hibbett D."/>
            <person name="Nagy L.G."/>
            <person name="Martin F.M."/>
        </authorList>
    </citation>
    <scope>NUCLEOTIDE SEQUENCE</scope>
    <source>
        <strain evidence="1">Prilba</strain>
    </source>
</reference>
<evidence type="ECO:0000313" key="2">
    <source>
        <dbReference type="Proteomes" id="UP000759537"/>
    </source>
</evidence>
<gene>
    <name evidence="1" type="ORF">DFH94DRAFT_851880</name>
</gene>
<proteinExistence type="predicted"/>
<dbReference type="OrthoDB" id="3253976at2759"/>
<name>A0A9P5MZA3_9AGAM</name>
<organism evidence="1 2">
    <name type="scientific">Russula ochroleuca</name>
    <dbReference type="NCBI Taxonomy" id="152965"/>
    <lineage>
        <taxon>Eukaryota</taxon>
        <taxon>Fungi</taxon>
        <taxon>Dikarya</taxon>
        <taxon>Basidiomycota</taxon>
        <taxon>Agaricomycotina</taxon>
        <taxon>Agaricomycetes</taxon>
        <taxon>Russulales</taxon>
        <taxon>Russulaceae</taxon>
        <taxon>Russula</taxon>
    </lineage>
</organism>
<dbReference type="Proteomes" id="UP000759537">
    <property type="component" value="Unassembled WGS sequence"/>
</dbReference>
<dbReference type="AlphaFoldDB" id="A0A9P5MZA3"/>
<protein>
    <submittedName>
        <fullName evidence="1">Uncharacterized protein</fullName>
    </submittedName>
</protein>
<comment type="caution">
    <text evidence="1">The sequence shown here is derived from an EMBL/GenBank/DDBJ whole genome shotgun (WGS) entry which is preliminary data.</text>
</comment>
<reference evidence="1" key="1">
    <citation type="submission" date="2019-10" db="EMBL/GenBank/DDBJ databases">
        <authorList>
            <consortium name="DOE Joint Genome Institute"/>
            <person name="Kuo A."/>
            <person name="Miyauchi S."/>
            <person name="Kiss E."/>
            <person name="Drula E."/>
            <person name="Kohler A."/>
            <person name="Sanchez-Garcia M."/>
            <person name="Andreopoulos B."/>
            <person name="Barry K.W."/>
            <person name="Bonito G."/>
            <person name="Buee M."/>
            <person name="Carver A."/>
            <person name="Chen C."/>
            <person name="Cichocki N."/>
            <person name="Clum A."/>
            <person name="Culley D."/>
            <person name="Crous P.W."/>
            <person name="Fauchery L."/>
            <person name="Girlanda M."/>
            <person name="Hayes R."/>
            <person name="Keri Z."/>
            <person name="LaButti K."/>
            <person name="Lipzen A."/>
            <person name="Lombard V."/>
            <person name="Magnuson J."/>
            <person name="Maillard F."/>
            <person name="Morin E."/>
            <person name="Murat C."/>
            <person name="Nolan M."/>
            <person name="Ohm R."/>
            <person name="Pangilinan J."/>
            <person name="Pereira M."/>
            <person name="Perotto S."/>
            <person name="Peter M."/>
            <person name="Riley R."/>
            <person name="Sitrit Y."/>
            <person name="Stielow B."/>
            <person name="Szollosi G."/>
            <person name="Zifcakova L."/>
            <person name="Stursova M."/>
            <person name="Spatafora J.W."/>
            <person name="Tedersoo L."/>
            <person name="Vaario L.-M."/>
            <person name="Yamada A."/>
            <person name="Yan M."/>
            <person name="Wang P."/>
            <person name="Xu J."/>
            <person name="Bruns T."/>
            <person name="Baldrian P."/>
            <person name="Vilgalys R."/>
            <person name="Henrissat B."/>
            <person name="Grigoriev I.V."/>
            <person name="Hibbett D."/>
            <person name="Nagy L.G."/>
            <person name="Martin F.M."/>
        </authorList>
    </citation>
    <scope>NUCLEOTIDE SEQUENCE</scope>
    <source>
        <strain evidence="1">Prilba</strain>
    </source>
</reference>
<dbReference type="EMBL" id="WHVB01000005">
    <property type="protein sequence ID" value="KAF8482374.1"/>
    <property type="molecule type" value="Genomic_DNA"/>
</dbReference>
<evidence type="ECO:0000313" key="1">
    <source>
        <dbReference type="EMBL" id="KAF8482374.1"/>
    </source>
</evidence>
<accession>A0A9P5MZA3</accession>
<keyword evidence="2" id="KW-1185">Reference proteome</keyword>
<sequence>MANLIHSAKTAGAWTTADLDSYNITLLPQNAASFFDTQHLPQSTVNPEILSVQNASDMTISDNQLLINLLDLAMIPAHGQEESAVTDFMVYLFHTLHYSSGHHIAQTCRDFQLYICGKWRQAKINVCLFDCHQCNMILLVQEDKHFRDGGMAQANAQAQLIAKAVAAFSWNNRQREEAGQPLLESKIIPGIVMKGSLPTFFKIPVTQQLVTAIMHGQYPAEPTIVAVHFPDLSQPNLNWSEGMKPLDNRKHVLNCYEAFKAIVGI</sequence>